<evidence type="ECO:0000313" key="4">
    <source>
        <dbReference type="Proteomes" id="UP000308549"/>
    </source>
</evidence>
<dbReference type="SUPFAM" id="SSF56112">
    <property type="entry name" value="Protein kinase-like (PK-like)"/>
    <property type="match status" value="1"/>
</dbReference>
<comment type="caution">
    <text evidence="3">The sequence shown here is derived from an EMBL/GenBank/DDBJ whole genome shotgun (WGS) entry which is preliminary data.</text>
</comment>
<feature type="compositionally biased region" description="Acidic residues" evidence="1">
    <location>
        <begin position="423"/>
        <end position="434"/>
    </location>
</feature>
<dbReference type="InterPro" id="IPR051678">
    <property type="entry name" value="AGP_Transferase"/>
</dbReference>
<evidence type="ECO:0000256" key="1">
    <source>
        <dbReference type="SAM" id="MobiDB-lite"/>
    </source>
</evidence>
<dbReference type="Proteomes" id="UP000308549">
    <property type="component" value="Unassembled WGS sequence"/>
</dbReference>
<dbReference type="EMBL" id="NAJL01000030">
    <property type="protein sequence ID" value="TKA26131.1"/>
    <property type="molecule type" value="Genomic_DNA"/>
</dbReference>
<gene>
    <name evidence="3" type="ORF">B0A50_04628</name>
</gene>
<sequence length="434" mass="49701">MSLVTFGTEISGTEDTTLGDRLTTVEGESSPYEDPEDGVKPSSAHGSGESDDYPPLNINDEALKHIAECYLPATHGKCVEVCKLEGGTYHEICLLEFEDEWTCIARLTRNKRENTTVTESEIETRRFVRRHTSIPVPETYFANLDPANAVGAPFVLMEDMKGYQLAIMWNALKTDYRLKVLAEIARVIAQLARLHFNKFGSLRPGGAVGRLQNKTIPDHEPGRGPFSTTNDFMKSFLKDDAGRSAEVMALYTETRAELAQYMATQKDNAFLNPPYRLLHGDFDSQNMLFTWDSPSEPPRLSAIIDWDFSYTGPLDELYEYPIFIQDSDLEPELYSENKLLRKEFVRMLAQNFPKHSEERRQVRQCFRDKMFPLRGFYGTFAARIWTRQDVELSIVKLYLEELRNQRTGKETLPPYNGRHDWQPDSELESGDEES</sequence>
<reference evidence="3 4" key="1">
    <citation type="submission" date="2017-03" db="EMBL/GenBank/DDBJ databases">
        <title>Genomes of endolithic fungi from Antarctica.</title>
        <authorList>
            <person name="Coleine C."/>
            <person name="Masonjones S."/>
            <person name="Stajich J.E."/>
        </authorList>
    </citation>
    <scope>NUCLEOTIDE SEQUENCE [LARGE SCALE GENOMIC DNA]</scope>
    <source>
        <strain evidence="3 4">CCFEE 6315</strain>
    </source>
</reference>
<dbReference type="OrthoDB" id="2906425at2759"/>
<feature type="domain" description="Aminoglycoside phosphotransferase" evidence="2">
    <location>
        <begin position="87"/>
        <end position="314"/>
    </location>
</feature>
<dbReference type="Gene3D" id="3.90.1200.10">
    <property type="match status" value="1"/>
</dbReference>
<evidence type="ECO:0000313" key="3">
    <source>
        <dbReference type="EMBL" id="TKA26131.1"/>
    </source>
</evidence>
<dbReference type="InterPro" id="IPR011009">
    <property type="entry name" value="Kinase-like_dom_sf"/>
</dbReference>
<dbReference type="InterPro" id="IPR002575">
    <property type="entry name" value="Aminoglycoside_PTrfase"/>
</dbReference>
<dbReference type="PANTHER" id="PTHR21310:SF13">
    <property type="entry name" value="AMINOGLYCOSIDE PHOSPHOTRANSFERASE DOMAIN-CONTAINING PROTEIN"/>
    <property type="match status" value="1"/>
</dbReference>
<organism evidence="3 4">
    <name type="scientific">Salinomyces thailandicus</name>
    <dbReference type="NCBI Taxonomy" id="706561"/>
    <lineage>
        <taxon>Eukaryota</taxon>
        <taxon>Fungi</taxon>
        <taxon>Dikarya</taxon>
        <taxon>Ascomycota</taxon>
        <taxon>Pezizomycotina</taxon>
        <taxon>Dothideomycetes</taxon>
        <taxon>Dothideomycetidae</taxon>
        <taxon>Mycosphaerellales</taxon>
        <taxon>Teratosphaeriaceae</taxon>
        <taxon>Salinomyces</taxon>
    </lineage>
</organism>
<dbReference type="AlphaFoldDB" id="A0A4U0TUX2"/>
<name>A0A4U0TUX2_9PEZI</name>
<accession>A0A4U0TUX2</accession>
<feature type="region of interest" description="Disordered" evidence="1">
    <location>
        <begin position="1"/>
        <end position="57"/>
    </location>
</feature>
<dbReference type="Pfam" id="PF01636">
    <property type="entry name" value="APH"/>
    <property type="match status" value="1"/>
</dbReference>
<dbReference type="PANTHER" id="PTHR21310">
    <property type="entry name" value="AMINOGLYCOSIDE PHOSPHOTRANSFERASE-RELATED-RELATED"/>
    <property type="match status" value="1"/>
</dbReference>
<proteinExistence type="predicted"/>
<protein>
    <recommendedName>
        <fullName evidence="2">Aminoglycoside phosphotransferase domain-containing protein</fullName>
    </recommendedName>
</protein>
<evidence type="ECO:0000259" key="2">
    <source>
        <dbReference type="Pfam" id="PF01636"/>
    </source>
</evidence>
<keyword evidence="4" id="KW-1185">Reference proteome</keyword>
<feature type="region of interest" description="Disordered" evidence="1">
    <location>
        <begin position="408"/>
        <end position="434"/>
    </location>
</feature>